<protein>
    <submittedName>
        <fullName evidence="1">Uncharacterized protein</fullName>
    </submittedName>
</protein>
<comment type="caution">
    <text evidence="1">The sequence shown here is derived from an EMBL/GenBank/DDBJ whole genome shotgun (WGS) entry which is preliminary data.</text>
</comment>
<feature type="non-terminal residue" evidence="1">
    <location>
        <position position="68"/>
    </location>
</feature>
<sequence>DAILRRLSDYLCLMNDVMSDVIMVHNLIHVTTVVQSAWDAMHALTRYRRHGHVVEGYTHLGLLQMPPE</sequence>
<dbReference type="AlphaFoldDB" id="A0AAD7ZK32"/>
<reference evidence="1" key="2">
    <citation type="submission" date="2023-05" db="EMBL/GenBank/DDBJ databases">
        <authorList>
            <person name="Fouks B."/>
        </authorList>
    </citation>
    <scope>NUCLEOTIDE SEQUENCE</scope>
    <source>
        <strain evidence="1">Stay&amp;Tobe</strain>
        <tissue evidence="1">Testes</tissue>
    </source>
</reference>
<organism evidence="1 2">
    <name type="scientific">Diploptera punctata</name>
    <name type="common">Pacific beetle cockroach</name>
    <dbReference type="NCBI Taxonomy" id="6984"/>
    <lineage>
        <taxon>Eukaryota</taxon>
        <taxon>Metazoa</taxon>
        <taxon>Ecdysozoa</taxon>
        <taxon>Arthropoda</taxon>
        <taxon>Hexapoda</taxon>
        <taxon>Insecta</taxon>
        <taxon>Pterygota</taxon>
        <taxon>Neoptera</taxon>
        <taxon>Polyneoptera</taxon>
        <taxon>Dictyoptera</taxon>
        <taxon>Blattodea</taxon>
        <taxon>Blaberoidea</taxon>
        <taxon>Blaberidae</taxon>
        <taxon>Diplopterinae</taxon>
        <taxon>Diploptera</taxon>
    </lineage>
</organism>
<dbReference type="Proteomes" id="UP001233999">
    <property type="component" value="Unassembled WGS sequence"/>
</dbReference>
<keyword evidence="2" id="KW-1185">Reference proteome</keyword>
<evidence type="ECO:0000313" key="1">
    <source>
        <dbReference type="EMBL" id="KAJ9582155.1"/>
    </source>
</evidence>
<dbReference type="EMBL" id="JASPKZ010007822">
    <property type="protein sequence ID" value="KAJ9582155.1"/>
    <property type="molecule type" value="Genomic_DNA"/>
</dbReference>
<proteinExistence type="predicted"/>
<accession>A0AAD7ZK32</accession>
<feature type="non-terminal residue" evidence="1">
    <location>
        <position position="1"/>
    </location>
</feature>
<name>A0AAD7ZK32_DIPPU</name>
<evidence type="ECO:0000313" key="2">
    <source>
        <dbReference type="Proteomes" id="UP001233999"/>
    </source>
</evidence>
<reference evidence="1" key="1">
    <citation type="journal article" date="2023" name="IScience">
        <title>Live-bearing cockroach genome reveals convergent evolutionary mechanisms linked to viviparity in insects and beyond.</title>
        <authorList>
            <person name="Fouks B."/>
            <person name="Harrison M.C."/>
            <person name="Mikhailova A.A."/>
            <person name="Marchal E."/>
            <person name="English S."/>
            <person name="Carruthers M."/>
            <person name="Jennings E.C."/>
            <person name="Chiamaka E.L."/>
            <person name="Frigard R.A."/>
            <person name="Pippel M."/>
            <person name="Attardo G.M."/>
            <person name="Benoit J.B."/>
            <person name="Bornberg-Bauer E."/>
            <person name="Tobe S.S."/>
        </authorList>
    </citation>
    <scope>NUCLEOTIDE SEQUENCE</scope>
    <source>
        <strain evidence="1">Stay&amp;Tobe</strain>
    </source>
</reference>
<gene>
    <name evidence="1" type="ORF">L9F63_003497</name>
</gene>